<dbReference type="PANTHER" id="PTHR34001:SF3">
    <property type="entry name" value="BLL7405 PROTEIN"/>
    <property type="match status" value="1"/>
</dbReference>
<dbReference type="GO" id="GO:0009279">
    <property type="term" value="C:cell outer membrane"/>
    <property type="evidence" value="ECO:0007669"/>
    <property type="project" value="InterPro"/>
</dbReference>
<protein>
    <recommendedName>
        <fullName evidence="1">Outer membrane protein OmpA-like transmembrane domain-containing protein</fullName>
    </recommendedName>
</protein>
<name>A0A2H9T8K1_9ZZZZ</name>
<dbReference type="InterPro" id="IPR000498">
    <property type="entry name" value="OmpA-like_TM_dom"/>
</dbReference>
<dbReference type="SUPFAM" id="SSF56925">
    <property type="entry name" value="OMPA-like"/>
    <property type="match status" value="1"/>
</dbReference>
<proteinExistence type="predicted"/>
<dbReference type="Gene3D" id="2.40.160.20">
    <property type="match status" value="1"/>
</dbReference>
<dbReference type="Pfam" id="PF01389">
    <property type="entry name" value="OmpA_membrane"/>
    <property type="match status" value="1"/>
</dbReference>
<gene>
    <name evidence="2" type="ORF">CI610_01493</name>
</gene>
<dbReference type="InterPro" id="IPR051692">
    <property type="entry name" value="OMP-like"/>
</dbReference>
<sequence length="209" mass="22847">MRGLLLAAGFVISGSALAGGFYAGGQVGGNSTSAEIDHTGELYTGDMGKSDATGGVYAGYSMHMDGFNIGIELDYSFVELKSKLTVEGVADINFKFQESYGASFIAGMPMTEKLDIYGRVGYARSSMKSDTGFYDQDSIDFVYNDKSKNLDGVVFGLGSSYKIEENLSLRMDYRFVNYGKVKFEDIPNSQELEVKVAEQIFTVGIHYHF</sequence>
<evidence type="ECO:0000313" key="2">
    <source>
        <dbReference type="EMBL" id="PJE79552.1"/>
    </source>
</evidence>
<organism evidence="2">
    <name type="scientific">invertebrate metagenome</name>
    <dbReference type="NCBI Taxonomy" id="1711999"/>
    <lineage>
        <taxon>unclassified sequences</taxon>
        <taxon>metagenomes</taxon>
        <taxon>organismal metagenomes</taxon>
    </lineage>
</organism>
<evidence type="ECO:0000259" key="1">
    <source>
        <dbReference type="Pfam" id="PF01389"/>
    </source>
</evidence>
<reference evidence="2" key="1">
    <citation type="journal article" date="2017" name="Appl. Environ. Microbiol.">
        <title>Molecular characterization of an Endozoicomonas-like organism causing infection in king scallop Pecten maximus L.</title>
        <authorList>
            <person name="Cano I."/>
            <person name="van Aerle R."/>
            <person name="Ross S."/>
            <person name="Verner-Jeffreys D.W."/>
            <person name="Paley R.K."/>
            <person name="Rimmer G."/>
            <person name="Ryder D."/>
            <person name="Hooper P."/>
            <person name="Stone D."/>
            <person name="Feist S.W."/>
        </authorList>
    </citation>
    <scope>NUCLEOTIDE SEQUENCE</scope>
</reference>
<dbReference type="PANTHER" id="PTHR34001">
    <property type="entry name" value="BLL7405 PROTEIN"/>
    <property type="match status" value="1"/>
</dbReference>
<comment type="caution">
    <text evidence="2">The sequence shown here is derived from an EMBL/GenBank/DDBJ whole genome shotgun (WGS) entry which is preliminary data.</text>
</comment>
<feature type="domain" description="Outer membrane protein OmpA-like transmembrane" evidence="1">
    <location>
        <begin position="21"/>
        <end position="209"/>
    </location>
</feature>
<dbReference type="InterPro" id="IPR011250">
    <property type="entry name" value="OMP/PagP_B-barrel"/>
</dbReference>
<accession>A0A2H9T8K1</accession>
<dbReference type="EMBL" id="NSIT01000062">
    <property type="protein sequence ID" value="PJE79552.1"/>
    <property type="molecule type" value="Genomic_DNA"/>
</dbReference>
<dbReference type="AlphaFoldDB" id="A0A2H9T8K1"/>